<comment type="caution">
    <text evidence="2">The sequence shown here is derived from an EMBL/GenBank/DDBJ whole genome shotgun (WGS) entry which is preliminary data.</text>
</comment>
<dbReference type="Proteomes" id="UP000289946">
    <property type="component" value="Unassembled WGS sequence"/>
</dbReference>
<protein>
    <recommendedName>
        <fullName evidence="1">DUF6876 domain-containing protein</fullName>
    </recommendedName>
</protein>
<evidence type="ECO:0000259" key="1">
    <source>
        <dbReference type="Pfam" id="PF21781"/>
    </source>
</evidence>
<keyword evidence="3" id="KW-1185">Reference proteome</keyword>
<name>A0ABY0DG19_9BRAD</name>
<organism evidence="2 3">
    <name type="scientific">Bradyrhizobium zhanjiangense</name>
    <dbReference type="NCBI Taxonomy" id="1325107"/>
    <lineage>
        <taxon>Bacteria</taxon>
        <taxon>Pseudomonadati</taxon>
        <taxon>Pseudomonadota</taxon>
        <taxon>Alphaproteobacteria</taxon>
        <taxon>Hyphomicrobiales</taxon>
        <taxon>Nitrobacteraceae</taxon>
        <taxon>Bradyrhizobium</taxon>
    </lineage>
</organism>
<dbReference type="InterPro" id="IPR049241">
    <property type="entry name" value="DUF6876"/>
</dbReference>
<reference evidence="2 3" key="1">
    <citation type="submission" date="2018-10" db="EMBL/GenBank/DDBJ databases">
        <title>Bradyrhizobium sp. nov., isolated from effective nodules of peanut in China.</title>
        <authorList>
            <person name="Li Y."/>
        </authorList>
    </citation>
    <scope>NUCLEOTIDE SEQUENCE [LARGE SCALE GENOMIC DNA]</scope>
    <source>
        <strain evidence="2 3">CCBAU 51781</strain>
    </source>
</reference>
<evidence type="ECO:0000313" key="3">
    <source>
        <dbReference type="Proteomes" id="UP000289946"/>
    </source>
</evidence>
<feature type="domain" description="DUF6876" evidence="1">
    <location>
        <begin position="6"/>
        <end position="123"/>
    </location>
</feature>
<dbReference type="RefSeq" id="WP_128941099.1">
    <property type="nucleotide sequence ID" value="NZ_RDRA01000014.1"/>
</dbReference>
<sequence length="123" mass="13869">MTDKLTHADLQQFTGGTGHWYRHNLVRGITYTDGVKYMAERAGAYWLIDEIALAQIGEPRVKAEPFQAWKLRVADSKATLTCDDGNGNIVFSKAIDFTDFPLDQIDIWVEEGDGRVILLPCEH</sequence>
<dbReference type="EMBL" id="RDRA01000014">
    <property type="protein sequence ID" value="RXG91628.1"/>
    <property type="molecule type" value="Genomic_DNA"/>
</dbReference>
<gene>
    <name evidence="2" type="ORF">EAS62_24420</name>
</gene>
<proteinExistence type="predicted"/>
<evidence type="ECO:0000313" key="2">
    <source>
        <dbReference type="EMBL" id="RXG91628.1"/>
    </source>
</evidence>
<dbReference type="Pfam" id="PF21781">
    <property type="entry name" value="DUF6876"/>
    <property type="match status" value="1"/>
</dbReference>
<accession>A0ABY0DG19</accession>